<dbReference type="GeneID" id="27715330"/>
<accession>A0A0D2KCU6</accession>
<name>A0A0D2KCU6_9EURO</name>
<dbReference type="EMBL" id="KN848086">
    <property type="protein sequence ID" value="KIX94538.1"/>
    <property type="molecule type" value="Genomic_DNA"/>
</dbReference>
<evidence type="ECO:0000256" key="5">
    <source>
        <dbReference type="SAM" id="Phobius"/>
    </source>
</evidence>
<dbReference type="VEuPathDB" id="FungiDB:Z520_09584"/>
<feature type="transmembrane region" description="Helical" evidence="5">
    <location>
        <begin position="58"/>
        <end position="74"/>
    </location>
</feature>
<dbReference type="PANTHER" id="PTHR23501:SF195">
    <property type="entry name" value="PEP5"/>
    <property type="match status" value="1"/>
</dbReference>
<reference evidence="8 9" key="1">
    <citation type="submission" date="2015-01" db="EMBL/GenBank/DDBJ databases">
        <title>The Genome Sequence of Fonsecaea multimorphosa CBS 102226.</title>
        <authorList>
            <consortium name="The Broad Institute Genomics Platform"/>
            <person name="Cuomo C."/>
            <person name="de Hoog S."/>
            <person name="Gorbushina A."/>
            <person name="Stielow B."/>
            <person name="Teixiera M."/>
            <person name="Abouelleil A."/>
            <person name="Chapman S.B."/>
            <person name="Priest M."/>
            <person name="Young S.K."/>
            <person name="Wortman J."/>
            <person name="Nusbaum C."/>
            <person name="Birren B."/>
        </authorList>
    </citation>
    <scope>NUCLEOTIDE SEQUENCE [LARGE SCALE GENOMIC DNA]</scope>
    <source>
        <strain evidence="8 9">CBS 102226</strain>
    </source>
</reference>
<keyword evidence="3 5" id="KW-1133">Transmembrane helix</keyword>
<dbReference type="PROSITE" id="PS00216">
    <property type="entry name" value="SUGAR_TRANSPORT_1"/>
    <property type="match status" value="1"/>
</dbReference>
<feature type="transmembrane region" description="Helical" evidence="5">
    <location>
        <begin position="259"/>
        <end position="278"/>
    </location>
</feature>
<organism evidence="8 9">
    <name type="scientific">Fonsecaea multimorphosa CBS 102226</name>
    <dbReference type="NCBI Taxonomy" id="1442371"/>
    <lineage>
        <taxon>Eukaryota</taxon>
        <taxon>Fungi</taxon>
        <taxon>Dikarya</taxon>
        <taxon>Ascomycota</taxon>
        <taxon>Pezizomycotina</taxon>
        <taxon>Eurotiomycetes</taxon>
        <taxon>Chaetothyriomycetidae</taxon>
        <taxon>Chaetothyriales</taxon>
        <taxon>Herpotrichiellaceae</taxon>
        <taxon>Fonsecaea</taxon>
    </lineage>
</organism>
<dbReference type="InterPro" id="IPR036259">
    <property type="entry name" value="MFS_trans_sf"/>
</dbReference>
<evidence type="ECO:0000256" key="4">
    <source>
        <dbReference type="ARBA" id="ARBA00023136"/>
    </source>
</evidence>
<dbReference type="OrthoDB" id="2587356at2759"/>
<feature type="transmembrane region" description="Helical" evidence="5">
    <location>
        <begin position="324"/>
        <end position="340"/>
    </location>
</feature>
<dbReference type="Pfam" id="PF07690">
    <property type="entry name" value="MFS_1"/>
    <property type="match status" value="1"/>
</dbReference>
<dbReference type="InterPro" id="IPR005829">
    <property type="entry name" value="Sugar_transporter_CS"/>
</dbReference>
<dbReference type="Proteomes" id="UP000053411">
    <property type="component" value="Unassembled WGS sequence"/>
</dbReference>
<feature type="transmembrane region" description="Helical" evidence="5">
    <location>
        <begin position="115"/>
        <end position="136"/>
    </location>
</feature>
<evidence type="ECO:0000313" key="8">
    <source>
        <dbReference type="EMBL" id="KIX94538.1"/>
    </source>
</evidence>
<dbReference type="RefSeq" id="XP_016628661.1">
    <property type="nucleotide sequence ID" value="XM_016780078.1"/>
</dbReference>
<feature type="transmembrane region" description="Helical" evidence="5">
    <location>
        <begin position="189"/>
        <end position="208"/>
    </location>
</feature>
<evidence type="ECO:0000313" key="9">
    <source>
        <dbReference type="Proteomes" id="UP000053411"/>
    </source>
</evidence>
<feature type="transmembrane region" description="Helical" evidence="5">
    <location>
        <begin position="298"/>
        <end position="317"/>
    </location>
</feature>
<evidence type="ECO:0000259" key="7">
    <source>
        <dbReference type="PROSITE" id="PS50850"/>
    </source>
</evidence>
<evidence type="ECO:0000256" key="6">
    <source>
        <dbReference type="SAM" id="SignalP"/>
    </source>
</evidence>
<keyword evidence="4 5" id="KW-0472">Membrane</keyword>
<keyword evidence="9" id="KW-1185">Reference proteome</keyword>
<gene>
    <name evidence="8" type="ORF">Z520_09584</name>
</gene>
<feature type="transmembrane region" description="Helical" evidence="5">
    <location>
        <begin position="148"/>
        <end position="168"/>
    </location>
</feature>
<comment type="subcellular location">
    <subcellularLocation>
        <location evidence="1">Membrane</location>
        <topology evidence="1">Multi-pass membrane protein</topology>
    </subcellularLocation>
</comment>
<dbReference type="AlphaFoldDB" id="A0A0D2KCU6"/>
<proteinExistence type="predicted"/>
<feature type="transmembrane region" description="Helical" evidence="5">
    <location>
        <begin position="28"/>
        <end position="46"/>
    </location>
</feature>
<protein>
    <recommendedName>
        <fullName evidence="7">Major facilitator superfamily (MFS) profile domain-containing protein</fullName>
    </recommendedName>
</protein>
<feature type="domain" description="Major facilitator superfamily (MFS) profile" evidence="7">
    <location>
        <begin position="1"/>
        <end position="173"/>
    </location>
</feature>
<evidence type="ECO:0000256" key="2">
    <source>
        <dbReference type="ARBA" id="ARBA00022692"/>
    </source>
</evidence>
<sequence length="543" mass="57290">MYFCQLVLVVGAGLLARSMVAVVGGESLSAWPTPAIGLMTAALCPIASQMADYWGRKWFLVILTGFGGIGSIIVSRATSFGMALAGFAIGGLSCVTQPLLHAVVSEVLPRKFRSWAQAAANIAAGLGAIYALLVGGALTANNPQHFRIYFYTAAGLYLAVSAACVLLYNPPSREAQTISLSEKLQSLDWIGYIMGAAGVSLLCIGLSWAENPYPWRDPHVLATFLLGVVILMALVVYEVKFKKDGLFHHSLFRHRNFPITLLCCYIEGSGAFAANYFVPLQLSTMYPQMDSFRVGLCYAISWIAFLAAALLVGQFIYKTKSVRIPAMTGFLLFLLFYILAATSKPSTPESLFWGSMIPLGAGLGLLLISLVTAAQFATPPELIAITSGLILSIRSLGASSGLVIYQAVFNAGLSKNLTSKIASATLPLGLPEASLGALTLALTSGNTAAATEVPGVTAEIIAAAALALQKAYNIALSYVWATAAALAFVALVAAAFLRDPNDEFTAAIDAPLDIVVVVADSELEAEDKVVAQQMDLSLDGDGF</sequence>
<dbReference type="GO" id="GO:0005886">
    <property type="term" value="C:plasma membrane"/>
    <property type="evidence" value="ECO:0007669"/>
    <property type="project" value="TreeGrafter"/>
</dbReference>
<keyword evidence="6" id="KW-0732">Signal</keyword>
<dbReference type="SUPFAM" id="SSF103473">
    <property type="entry name" value="MFS general substrate transporter"/>
    <property type="match status" value="1"/>
</dbReference>
<dbReference type="PROSITE" id="PS50850">
    <property type="entry name" value="MFS"/>
    <property type="match status" value="1"/>
</dbReference>
<feature type="transmembrane region" description="Helical" evidence="5">
    <location>
        <begin position="80"/>
        <end position="103"/>
    </location>
</feature>
<feature type="transmembrane region" description="Helical" evidence="5">
    <location>
        <begin position="220"/>
        <end position="239"/>
    </location>
</feature>
<dbReference type="InterPro" id="IPR011701">
    <property type="entry name" value="MFS"/>
</dbReference>
<dbReference type="InterPro" id="IPR020846">
    <property type="entry name" value="MFS_dom"/>
</dbReference>
<feature type="signal peptide" evidence="6">
    <location>
        <begin position="1"/>
        <end position="25"/>
    </location>
</feature>
<feature type="chain" id="PRO_5002246134" description="Major facilitator superfamily (MFS) profile domain-containing protein" evidence="6">
    <location>
        <begin position="26"/>
        <end position="543"/>
    </location>
</feature>
<dbReference type="GO" id="GO:0022857">
    <property type="term" value="F:transmembrane transporter activity"/>
    <property type="evidence" value="ECO:0007669"/>
    <property type="project" value="InterPro"/>
</dbReference>
<evidence type="ECO:0000256" key="3">
    <source>
        <dbReference type="ARBA" id="ARBA00022989"/>
    </source>
</evidence>
<keyword evidence="2 5" id="KW-0812">Transmembrane</keyword>
<evidence type="ECO:0000256" key="1">
    <source>
        <dbReference type="ARBA" id="ARBA00004141"/>
    </source>
</evidence>
<feature type="transmembrane region" description="Helical" evidence="5">
    <location>
        <begin position="478"/>
        <end position="497"/>
    </location>
</feature>
<dbReference type="PANTHER" id="PTHR23501">
    <property type="entry name" value="MAJOR FACILITATOR SUPERFAMILY"/>
    <property type="match status" value="1"/>
</dbReference>
<dbReference type="Gene3D" id="1.20.1250.20">
    <property type="entry name" value="MFS general substrate transporter like domains"/>
    <property type="match status" value="1"/>
</dbReference>
<feature type="transmembrane region" description="Helical" evidence="5">
    <location>
        <begin position="352"/>
        <end position="371"/>
    </location>
</feature>